<keyword evidence="5" id="KW-1185">Reference proteome</keyword>
<evidence type="ECO:0000313" key="5">
    <source>
        <dbReference type="Proteomes" id="UP001156614"/>
    </source>
</evidence>
<dbReference type="PATRIC" id="fig|38307.3.peg.138"/>
<feature type="region of interest" description="Disordered" evidence="1">
    <location>
        <begin position="31"/>
        <end position="57"/>
    </location>
</feature>
<reference evidence="3 4" key="2">
    <citation type="submission" date="2016-03" db="EMBL/GenBank/DDBJ databases">
        <title>Draft genome sequence of Gluconobacter cerinus strain CECT 9110.</title>
        <authorList>
            <person name="Sainz F."/>
            <person name="Mas A."/>
            <person name="Torija M.J."/>
        </authorList>
    </citation>
    <scope>NUCLEOTIDE SEQUENCE [LARGE SCALE GENOMIC DNA]</scope>
    <source>
        <strain evidence="3 4">CECT 9110</strain>
    </source>
</reference>
<evidence type="ECO:0000313" key="3">
    <source>
        <dbReference type="EMBL" id="OAJ69080.1"/>
    </source>
</evidence>
<reference evidence="5" key="3">
    <citation type="journal article" date="2019" name="Int. J. Syst. Evol. Microbiol.">
        <title>The Global Catalogue of Microorganisms (GCM) 10K type strain sequencing project: providing services to taxonomists for standard genome sequencing and annotation.</title>
        <authorList>
            <consortium name="The Broad Institute Genomics Platform"/>
            <consortium name="The Broad Institute Genome Sequencing Center for Infectious Disease"/>
            <person name="Wu L."/>
            <person name="Ma J."/>
        </authorList>
    </citation>
    <scope>NUCLEOTIDE SEQUENCE [LARGE SCALE GENOMIC DNA]</scope>
    <source>
        <strain evidence="5">NBRC 3267</strain>
    </source>
</reference>
<organism evidence="3 4">
    <name type="scientific">Gluconobacter cerinus</name>
    <dbReference type="NCBI Taxonomy" id="38307"/>
    <lineage>
        <taxon>Bacteria</taxon>
        <taxon>Pseudomonadati</taxon>
        <taxon>Pseudomonadota</taxon>
        <taxon>Alphaproteobacteria</taxon>
        <taxon>Acetobacterales</taxon>
        <taxon>Acetobacteraceae</taxon>
        <taxon>Gluconobacter</taxon>
    </lineage>
</organism>
<dbReference type="EMBL" id="BSNU01000008">
    <property type="protein sequence ID" value="GLQ64124.1"/>
    <property type="molecule type" value="Genomic_DNA"/>
</dbReference>
<evidence type="ECO:0000313" key="2">
    <source>
        <dbReference type="EMBL" id="GLQ64124.1"/>
    </source>
</evidence>
<evidence type="ECO:0000256" key="1">
    <source>
        <dbReference type="SAM" id="MobiDB-lite"/>
    </source>
</evidence>
<dbReference type="Proteomes" id="UP000077786">
    <property type="component" value="Unassembled WGS sequence"/>
</dbReference>
<dbReference type="RefSeq" id="WP_064272967.1">
    <property type="nucleotide sequence ID" value="NZ_BEWM01000009.1"/>
</dbReference>
<reference evidence="2" key="4">
    <citation type="submission" date="2023-01" db="EMBL/GenBank/DDBJ databases">
        <title>Draft genome sequence of Gluconobacter cerinus strain NBRC 3267.</title>
        <authorList>
            <person name="Sun Q."/>
            <person name="Mori K."/>
        </authorList>
    </citation>
    <scope>NUCLEOTIDE SEQUENCE</scope>
    <source>
        <strain evidence="2">NBRC 3267</strain>
    </source>
</reference>
<dbReference type="AlphaFoldDB" id="A0A1B6VPC8"/>
<protein>
    <submittedName>
        <fullName evidence="3">Uncharacterized protein</fullName>
    </submittedName>
</protein>
<gene>
    <name evidence="3" type="ORF">A0123_00134</name>
    <name evidence="2" type="ORF">GCM10007867_29700</name>
</gene>
<dbReference type="OrthoDB" id="8455663at2"/>
<dbReference type="EMBL" id="LUTU01000002">
    <property type="protein sequence ID" value="OAJ69080.1"/>
    <property type="molecule type" value="Genomic_DNA"/>
</dbReference>
<sequence>MFVILPPAHVQPAPTTPKSLLTEAAFEISHAPPPLPSPVPTGPVSLAPSAELPAPSEQPKVVHHFRMTAGYGHQVPLSFAVRQIVPSGVRVTYGAGVDPGEAVDWQGGREWNKVLATTVGPLGERIEVGRAHVTILKK</sequence>
<reference evidence="2" key="1">
    <citation type="journal article" date="2014" name="Int. J. Syst. Evol. Microbiol.">
        <title>Complete genome sequence of Corynebacterium casei LMG S-19264T (=DSM 44701T), isolated from a smear-ripened cheese.</title>
        <authorList>
            <consortium name="US DOE Joint Genome Institute (JGI-PGF)"/>
            <person name="Walter F."/>
            <person name="Albersmeier A."/>
            <person name="Kalinowski J."/>
            <person name="Ruckert C."/>
        </authorList>
    </citation>
    <scope>NUCLEOTIDE SEQUENCE</scope>
    <source>
        <strain evidence="2">NBRC 3267</strain>
    </source>
</reference>
<comment type="caution">
    <text evidence="3">The sequence shown here is derived from an EMBL/GenBank/DDBJ whole genome shotgun (WGS) entry which is preliminary data.</text>
</comment>
<accession>A0A1B6VPC8</accession>
<proteinExistence type="predicted"/>
<dbReference type="Proteomes" id="UP001156614">
    <property type="component" value="Unassembled WGS sequence"/>
</dbReference>
<feature type="compositionally biased region" description="Pro residues" evidence="1">
    <location>
        <begin position="31"/>
        <end position="41"/>
    </location>
</feature>
<name>A0A1B6VPC8_9PROT</name>
<evidence type="ECO:0000313" key="4">
    <source>
        <dbReference type="Proteomes" id="UP000077786"/>
    </source>
</evidence>